<proteinExistence type="predicted"/>
<dbReference type="EMBL" id="OX596091">
    <property type="protein sequence ID" value="CAN0555020.1"/>
    <property type="molecule type" value="Genomic_DNA"/>
</dbReference>
<organism evidence="1 2">
    <name type="scientific">Rangifer tarandus platyrhynchus</name>
    <name type="common">Svalbard reindeer</name>
    <dbReference type="NCBI Taxonomy" id="3082113"/>
    <lineage>
        <taxon>Eukaryota</taxon>
        <taxon>Metazoa</taxon>
        <taxon>Chordata</taxon>
        <taxon>Craniata</taxon>
        <taxon>Vertebrata</taxon>
        <taxon>Euteleostomi</taxon>
        <taxon>Mammalia</taxon>
        <taxon>Eutheria</taxon>
        <taxon>Laurasiatheria</taxon>
        <taxon>Artiodactyla</taxon>
        <taxon>Ruminantia</taxon>
        <taxon>Pecora</taxon>
        <taxon>Cervidae</taxon>
        <taxon>Odocoileinae</taxon>
        <taxon>Rangifer</taxon>
    </lineage>
</organism>
<sequence length="97" mass="10134">MSPSEAALASATAERPCRAQCPLLAEGPHCWTPGLLRVGLLQEGPEQKVFFGAQKGYPESCTMAKVALQFQRLQSSTAACRSVSGTGGPSRPSQAGQ</sequence>
<gene>
    <name evidence="1" type="ORF">MRATA1EN22A_LOCUS26768</name>
</gene>
<accession>A0AC60A5G2</accession>
<dbReference type="Proteomes" id="UP001162501">
    <property type="component" value="Chromosome 7"/>
</dbReference>
<evidence type="ECO:0000313" key="2">
    <source>
        <dbReference type="Proteomes" id="UP001162501"/>
    </source>
</evidence>
<evidence type="ECO:0000313" key="1">
    <source>
        <dbReference type="EMBL" id="CAN0555020.1"/>
    </source>
</evidence>
<reference evidence="1" key="2">
    <citation type="submission" date="2025-03" db="EMBL/GenBank/DDBJ databases">
        <authorList>
            <consortium name="ELIXIR-Norway"/>
            <consortium name="Elixir Norway"/>
        </authorList>
    </citation>
    <scope>NUCLEOTIDE SEQUENCE</scope>
</reference>
<name>A0AC60A5G2_RANTA</name>
<reference evidence="1" key="1">
    <citation type="submission" date="2023-05" db="EMBL/GenBank/DDBJ databases">
        <authorList>
            <consortium name="ELIXIR-Norway"/>
        </authorList>
    </citation>
    <scope>NUCLEOTIDE SEQUENCE</scope>
</reference>
<protein>
    <submittedName>
        <fullName evidence="1">Uncharacterized protein</fullName>
    </submittedName>
</protein>